<gene>
    <name evidence="2" type="ORF">E1809_19875</name>
</gene>
<dbReference type="AlphaFoldDB" id="A0A4R5K9S9"/>
<dbReference type="SUPFAM" id="SSF55729">
    <property type="entry name" value="Acyl-CoA N-acyltransferases (Nat)"/>
    <property type="match status" value="1"/>
</dbReference>
<evidence type="ECO:0000313" key="3">
    <source>
        <dbReference type="Proteomes" id="UP000295511"/>
    </source>
</evidence>
<name>A0A4R5K9S9_9MICC</name>
<organism evidence="2 3">
    <name type="scientific">Arthrobacter terricola</name>
    <dbReference type="NCBI Taxonomy" id="2547396"/>
    <lineage>
        <taxon>Bacteria</taxon>
        <taxon>Bacillati</taxon>
        <taxon>Actinomycetota</taxon>
        <taxon>Actinomycetes</taxon>
        <taxon>Micrococcales</taxon>
        <taxon>Micrococcaceae</taxon>
        <taxon>Arthrobacter</taxon>
    </lineage>
</organism>
<dbReference type="Proteomes" id="UP000295511">
    <property type="component" value="Unassembled WGS sequence"/>
</dbReference>
<keyword evidence="2" id="KW-0808">Transferase</keyword>
<evidence type="ECO:0000313" key="2">
    <source>
        <dbReference type="EMBL" id="TDF91779.1"/>
    </source>
</evidence>
<dbReference type="InterPro" id="IPR000182">
    <property type="entry name" value="GNAT_dom"/>
</dbReference>
<dbReference type="RefSeq" id="WP_133205977.1">
    <property type="nucleotide sequence ID" value="NZ_SMRU01000027.1"/>
</dbReference>
<dbReference type="EMBL" id="SMRU01000027">
    <property type="protein sequence ID" value="TDF91779.1"/>
    <property type="molecule type" value="Genomic_DNA"/>
</dbReference>
<dbReference type="Gene3D" id="3.40.630.30">
    <property type="match status" value="1"/>
</dbReference>
<dbReference type="GO" id="GO:0016747">
    <property type="term" value="F:acyltransferase activity, transferring groups other than amino-acyl groups"/>
    <property type="evidence" value="ECO:0007669"/>
    <property type="project" value="InterPro"/>
</dbReference>
<dbReference type="PROSITE" id="PS51186">
    <property type="entry name" value="GNAT"/>
    <property type="match status" value="1"/>
</dbReference>
<reference evidence="2 3" key="1">
    <citation type="submission" date="2019-03" db="EMBL/GenBank/DDBJ databases">
        <title>Whole genome sequence of Arthrobacter sp JH1-1.</title>
        <authorList>
            <person name="Trinh H.N."/>
        </authorList>
    </citation>
    <scope>NUCLEOTIDE SEQUENCE [LARGE SCALE GENOMIC DNA]</scope>
    <source>
        <strain evidence="2 3">JH1-1</strain>
    </source>
</reference>
<dbReference type="InterPro" id="IPR016181">
    <property type="entry name" value="Acyl_CoA_acyltransferase"/>
</dbReference>
<comment type="caution">
    <text evidence="2">The sequence shown here is derived from an EMBL/GenBank/DDBJ whole genome shotgun (WGS) entry which is preliminary data.</text>
</comment>
<proteinExistence type="predicted"/>
<dbReference type="CDD" id="cd04301">
    <property type="entry name" value="NAT_SF"/>
    <property type="match status" value="1"/>
</dbReference>
<accession>A0A4R5K9S9</accession>
<dbReference type="OrthoDB" id="4549080at2"/>
<protein>
    <submittedName>
        <fullName evidence="2">GNAT family N-acetyltransferase</fullName>
    </submittedName>
</protein>
<keyword evidence="3" id="KW-1185">Reference proteome</keyword>
<evidence type="ECO:0000259" key="1">
    <source>
        <dbReference type="PROSITE" id="PS51186"/>
    </source>
</evidence>
<dbReference type="Pfam" id="PF00583">
    <property type="entry name" value="Acetyltransf_1"/>
    <property type="match status" value="1"/>
</dbReference>
<sequence length="148" mass="16075">MEAAILATDRRFSGASVAAFELCPKLTDEALNDLFSESWPGHQSRSFAPVLSQSLLWVGAFLDRRLVGFVNVAGDRGIHTFILDTTVHPDHRRTGLGLRLLGFAAPEAKARGAQWPHVDYERLLEGFYAGCGFSPTSAGLMNLSQGTV</sequence>
<feature type="domain" description="N-acetyltransferase" evidence="1">
    <location>
        <begin position="18"/>
        <end position="148"/>
    </location>
</feature>